<keyword evidence="1" id="KW-1185">Reference proteome</keyword>
<proteinExistence type="predicted"/>
<reference evidence="2" key="1">
    <citation type="submission" date="2016-11" db="UniProtKB">
        <authorList>
            <consortium name="WormBaseParasite"/>
        </authorList>
    </citation>
    <scope>IDENTIFICATION</scope>
</reference>
<accession>A0A1I7WXN5</accession>
<evidence type="ECO:0000313" key="2">
    <source>
        <dbReference type="WBParaSite" id="Hba_09923"/>
    </source>
</evidence>
<dbReference type="WBParaSite" id="Hba_09923">
    <property type="protein sequence ID" value="Hba_09923"/>
    <property type="gene ID" value="Hba_09923"/>
</dbReference>
<evidence type="ECO:0000313" key="1">
    <source>
        <dbReference type="Proteomes" id="UP000095283"/>
    </source>
</evidence>
<name>A0A1I7WXN5_HETBA</name>
<sequence length="88" mass="10419">MRVFVFSIMRYPIILFLFHCFTCFFRTGSEVYLNSCIYINFFKVSLFSVNTYRTTSAGRSYQDSAGVVNSWDVQQCLLFYIIWKNICS</sequence>
<organism evidence="1 2">
    <name type="scientific">Heterorhabditis bacteriophora</name>
    <name type="common">Entomopathogenic nematode worm</name>
    <dbReference type="NCBI Taxonomy" id="37862"/>
    <lineage>
        <taxon>Eukaryota</taxon>
        <taxon>Metazoa</taxon>
        <taxon>Ecdysozoa</taxon>
        <taxon>Nematoda</taxon>
        <taxon>Chromadorea</taxon>
        <taxon>Rhabditida</taxon>
        <taxon>Rhabditina</taxon>
        <taxon>Rhabditomorpha</taxon>
        <taxon>Strongyloidea</taxon>
        <taxon>Heterorhabditidae</taxon>
        <taxon>Heterorhabditis</taxon>
    </lineage>
</organism>
<dbReference type="Proteomes" id="UP000095283">
    <property type="component" value="Unplaced"/>
</dbReference>
<dbReference type="AlphaFoldDB" id="A0A1I7WXN5"/>
<protein>
    <submittedName>
        <fullName evidence="2">Secreted protein</fullName>
    </submittedName>
</protein>